<dbReference type="Pfam" id="PF04773">
    <property type="entry name" value="FecR"/>
    <property type="match status" value="1"/>
</dbReference>
<dbReference type="KEGG" id="bgoe:IFJ75_13675"/>
<gene>
    <name evidence="3" type="ORF">IFJ75_13675</name>
</gene>
<name>A0A975C0U1_9CAUL</name>
<keyword evidence="1" id="KW-1133">Transmembrane helix</keyword>
<evidence type="ECO:0000256" key="1">
    <source>
        <dbReference type="SAM" id="Phobius"/>
    </source>
</evidence>
<keyword evidence="1" id="KW-0472">Membrane</keyword>
<dbReference type="Proteomes" id="UP000663918">
    <property type="component" value="Chromosome"/>
</dbReference>
<feature type="transmembrane region" description="Helical" evidence="1">
    <location>
        <begin position="86"/>
        <end position="107"/>
    </location>
</feature>
<proteinExistence type="predicted"/>
<keyword evidence="4" id="KW-1185">Reference proteome</keyword>
<dbReference type="InterPro" id="IPR012373">
    <property type="entry name" value="Ferrdict_sens_TM"/>
</dbReference>
<evidence type="ECO:0000259" key="2">
    <source>
        <dbReference type="Pfam" id="PF04773"/>
    </source>
</evidence>
<accession>A0A975C0U1</accession>
<dbReference type="RefSeq" id="WP_207868738.1">
    <property type="nucleotide sequence ID" value="NZ_CP062222.1"/>
</dbReference>
<dbReference type="Gene3D" id="2.60.120.1440">
    <property type="match status" value="1"/>
</dbReference>
<evidence type="ECO:0000313" key="4">
    <source>
        <dbReference type="Proteomes" id="UP000663918"/>
    </source>
</evidence>
<sequence>MSDQQRRVAKADAEAASWHTRLANRSVSADMISEFYEWRQDPLNDEAYGKVQAMWTKARALEGRPDIQTAIADAMARKKKPDRSRIWIGALVASTGIALAIGGTFWFQGRNAYATDVGEERVVQLADGSTVRLDTGSSIKVAFSGGQRRVELEGGRALFNVAHDRSRPFIVLAGATQVRAVGTVFDVRRAGTGVTVSMVSGLVEVTGPDLPAGPPKRLATGQRALVSPQGLQTQTINVADATSWAEGRLVFRATPLSEAVEEVNRYLTDKIVLAPGTPLAQPLSGVFHTGDREAFVSAICELFQLRATTNPDGSVRLTADKMLREPLGETRG</sequence>
<dbReference type="PANTHER" id="PTHR30273">
    <property type="entry name" value="PERIPLASMIC SIGNAL SENSOR AND SIGMA FACTOR ACTIVATOR FECR-RELATED"/>
    <property type="match status" value="1"/>
</dbReference>
<dbReference type="PIRSF" id="PIRSF018266">
    <property type="entry name" value="FecR"/>
    <property type="match status" value="1"/>
</dbReference>
<protein>
    <submittedName>
        <fullName evidence="3">FecR domain-containing protein</fullName>
    </submittedName>
</protein>
<evidence type="ECO:0000313" key="3">
    <source>
        <dbReference type="EMBL" id="QTC90319.1"/>
    </source>
</evidence>
<dbReference type="GO" id="GO:0016989">
    <property type="term" value="F:sigma factor antagonist activity"/>
    <property type="evidence" value="ECO:0007669"/>
    <property type="project" value="TreeGrafter"/>
</dbReference>
<dbReference type="PANTHER" id="PTHR30273:SF2">
    <property type="entry name" value="PROTEIN FECR"/>
    <property type="match status" value="1"/>
</dbReference>
<feature type="domain" description="FecR protein" evidence="2">
    <location>
        <begin position="113"/>
        <end position="204"/>
    </location>
</feature>
<dbReference type="AlphaFoldDB" id="A0A975C0U1"/>
<organism evidence="3 4">
    <name type="scientific">Brevundimonas goettingensis</name>
    <dbReference type="NCBI Taxonomy" id="2774190"/>
    <lineage>
        <taxon>Bacteria</taxon>
        <taxon>Pseudomonadati</taxon>
        <taxon>Pseudomonadota</taxon>
        <taxon>Alphaproteobacteria</taxon>
        <taxon>Caulobacterales</taxon>
        <taxon>Caulobacteraceae</taxon>
        <taxon>Brevundimonas</taxon>
    </lineage>
</organism>
<dbReference type="InterPro" id="IPR006860">
    <property type="entry name" value="FecR"/>
</dbReference>
<keyword evidence="1" id="KW-0812">Transmembrane</keyword>
<reference evidence="3" key="1">
    <citation type="submission" date="2020-09" db="EMBL/GenBank/DDBJ databases">
        <title>Brevundimonas sp. LVF2 isolated from a puddle in Goettingen, Germany.</title>
        <authorList>
            <person name="Friedrich I."/>
            <person name="Klassen A."/>
            <person name="Hannes N."/>
            <person name="Schneider D."/>
            <person name="Hertel R."/>
            <person name="Daniel R."/>
        </authorList>
    </citation>
    <scope>NUCLEOTIDE SEQUENCE</scope>
    <source>
        <strain evidence="3">LVF2</strain>
    </source>
</reference>
<dbReference type="EMBL" id="CP062222">
    <property type="protein sequence ID" value="QTC90319.1"/>
    <property type="molecule type" value="Genomic_DNA"/>
</dbReference>